<dbReference type="PRINTS" id="PR00111">
    <property type="entry name" value="ABHYDROLASE"/>
</dbReference>
<evidence type="ECO:0000259" key="3">
    <source>
        <dbReference type="Pfam" id="PF00561"/>
    </source>
</evidence>
<dbReference type="EMBL" id="CVRL01000025">
    <property type="protein sequence ID" value="CRL11255.1"/>
    <property type="molecule type" value="Genomic_DNA"/>
</dbReference>
<accession>A0A0H5DI85</accession>
<dbReference type="GO" id="GO:0008233">
    <property type="term" value="F:peptidase activity"/>
    <property type="evidence" value="ECO:0007669"/>
    <property type="project" value="InterPro"/>
</dbReference>
<keyword evidence="5" id="KW-1185">Reference proteome</keyword>
<dbReference type="PANTHER" id="PTHR43798">
    <property type="entry name" value="MONOACYLGLYCEROL LIPASE"/>
    <property type="match status" value="1"/>
</dbReference>
<dbReference type="Gene3D" id="3.40.50.1820">
    <property type="entry name" value="alpha/beta hydrolase"/>
    <property type="match status" value="1"/>
</dbReference>
<dbReference type="GO" id="GO:0006508">
    <property type="term" value="P:proteolysis"/>
    <property type="evidence" value="ECO:0007669"/>
    <property type="project" value="InterPro"/>
</dbReference>
<dbReference type="Pfam" id="PF00561">
    <property type="entry name" value="Abhydrolase_1"/>
    <property type="match status" value="1"/>
</dbReference>
<dbReference type="GO" id="GO:0016020">
    <property type="term" value="C:membrane"/>
    <property type="evidence" value="ECO:0007669"/>
    <property type="project" value="TreeGrafter"/>
</dbReference>
<dbReference type="InterPro" id="IPR002410">
    <property type="entry name" value="Peptidase_S33"/>
</dbReference>
<dbReference type="InterPro" id="IPR050266">
    <property type="entry name" value="AB_hydrolase_sf"/>
</dbReference>
<feature type="domain" description="AB hydrolase-1" evidence="3">
    <location>
        <begin position="82"/>
        <end position="187"/>
    </location>
</feature>
<sequence>MTSTSRPPSIWQRSAAKAVLAASLVLALGAGVTLWRASVREAVAVENYPPQGQFLEVTGEQVHVLDLGQPAGWSSDAPAPDLVLIHGASGHIRDMSFRLAPALRDRYRIVIVDRPGLGYSSRADHTGASLAEQARLIRGAVAQLDVRAPIVLGQSYGGGVALAWALDAPGSLSALVTVGGVSHPWPTPLSRFYKITSSPLGQALVVPLLTAFVPRQTIRDTLTEVFEPQPVPEGYFDHFGPGLTLRRSAMRANALQRANLLAEITAMAPRYPALRLPIEAVHGSADTTVSLDLHARQLERDAQAVNLTVLDGIGHMPHQVATEAVVAAVDRAAERAAAQARLR</sequence>
<evidence type="ECO:0000313" key="4">
    <source>
        <dbReference type="EMBL" id="CRL11255.1"/>
    </source>
</evidence>
<dbReference type="InterPro" id="IPR029058">
    <property type="entry name" value="AB_hydrolase_fold"/>
</dbReference>
<dbReference type="STRING" id="481446.NIT7645_01208"/>
<comment type="similarity">
    <text evidence="1">Belongs to the peptidase S33 family.</text>
</comment>
<dbReference type="SUPFAM" id="SSF53474">
    <property type="entry name" value="alpha/beta-Hydrolases"/>
    <property type="match status" value="1"/>
</dbReference>
<gene>
    <name evidence="4" type="primary">mhpC</name>
    <name evidence="4" type="ORF">NIT7321_02108</name>
</gene>
<dbReference type="EC" id="3.7.1.14" evidence="4"/>
<evidence type="ECO:0000256" key="2">
    <source>
        <dbReference type="ARBA" id="ARBA00022801"/>
    </source>
</evidence>
<organism evidence="4 5">
    <name type="scientific">Phaeobacter italicus</name>
    <dbReference type="NCBI Taxonomy" id="481446"/>
    <lineage>
        <taxon>Bacteria</taxon>
        <taxon>Pseudomonadati</taxon>
        <taxon>Pseudomonadota</taxon>
        <taxon>Alphaproteobacteria</taxon>
        <taxon>Rhodobacterales</taxon>
        <taxon>Roseobacteraceae</taxon>
        <taxon>Phaeobacter</taxon>
    </lineage>
</organism>
<dbReference type="InterPro" id="IPR000073">
    <property type="entry name" value="AB_hydrolase_1"/>
</dbReference>
<dbReference type="AlphaFoldDB" id="A0A0H5DI85"/>
<evidence type="ECO:0000313" key="5">
    <source>
        <dbReference type="Proteomes" id="UP000043764"/>
    </source>
</evidence>
<keyword evidence="2 4" id="KW-0378">Hydrolase</keyword>
<dbReference type="Proteomes" id="UP000043764">
    <property type="component" value="Unassembled WGS sequence"/>
</dbReference>
<evidence type="ECO:0000256" key="1">
    <source>
        <dbReference type="ARBA" id="ARBA00010088"/>
    </source>
</evidence>
<reference evidence="5" key="1">
    <citation type="submission" date="2015-05" db="EMBL/GenBank/DDBJ databases">
        <authorList>
            <person name="Rodrigo-Torres Lidia"/>
            <person name="Arahal R.David."/>
        </authorList>
    </citation>
    <scope>NUCLEOTIDE SEQUENCE [LARGE SCALE GENOMIC DNA]</scope>
    <source>
        <strain evidence="5">CECT 7321</strain>
    </source>
</reference>
<dbReference type="RefSeq" id="WP_050673425.1">
    <property type="nucleotide sequence ID" value="NZ_CVRL01000025.1"/>
</dbReference>
<dbReference type="PRINTS" id="PR00793">
    <property type="entry name" value="PROAMNOPTASE"/>
</dbReference>
<dbReference type="PANTHER" id="PTHR43798:SF33">
    <property type="entry name" value="HYDROLASE, PUTATIVE (AFU_ORTHOLOGUE AFUA_2G14860)-RELATED"/>
    <property type="match status" value="1"/>
</dbReference>
<proteinExistence type="inferred from homology"/>
<protein>
    <submittedName>
        <fullName evidence="4">2-hydroxy-6-oxononadienedioate/2-hydroxy-6-oxononatrienedioate hydrolase</fullName>
        <ecNumber evidence="4">3.7.1.14</ecNumber>
    </submittedName>
</protein>
<name>A0A0H5DI85_9RHOB</name>